<evidence type="ECO:0000313" key="2">
    <source>
        <dbReference type="EMBL" id="RJT14099.1"/>
    </source>
</evidence>
<dbReference type="Proteomes" id="UP000284119">
    <property type="component" value="Unassembled WGS sequence"/>
</dbReference>
<dbReference type="InterPro" id="IPR001296">
    <property type="entry name" value="Glyco_trans_1"/>
</dbReference>
<dbReference type="Gene3D" id="3.40.50.2000">
    <property type="entry name" value="Glycogen Phosphorylase B"/>
    <property type="match status" value="2"/>
</dbReference>
<organism evidence="2 3">
    <name type="scientific">Rahnella inusitata</name>
    <dbReference type="NCBI Taxonomy" id="58169"/>
    <lineage>
        <taxon>Bacteria</taxon>
        <taxon>Pseudomonadati</taxon>
        <taxon>Pseudomonadota</taxon>
        <taxon>Gammaproteobacteria</taxon>
        <taxon>Enterobacterales</taxon>
        <taxon>Yersiniaceae</taxon>
        <taxon>Rahnella</taxon>
    </lineage>
</organism>
<feature type="domain" description="Glycosyl transferase family 1" evidence="1">
    <location>
        <begin position="194"/>
        <end position="346"/>
    </location>
</feature>
<name>A0ABX9P2D1_9GAMM</name>
<evidence type="ECO:0000313" key="3">
    <source>
        <dbReference type="Proteomes" id="UP000284119"/>
    </source>
</evidence>
<dbReference type="EMBL" id="RAHG01000003">
    <property type="protein sequence ID" value="RJT14099.1"/>
    <property type="molecule type" value="Genomic_DNA"/>
</dbReference>
<comment type="caution">
    <text evidence="2">The sequence shown here is derived from an EMBL/GenBank/DDBJ whole genome shotgun (WGS) entry which is preliminary data.</text>
</comment>
<sequence>MIFYCESRIFSGQERMFLTAACALSLDTKCILIVNRMNASAIEFSKKNGNFSEINLLDNFDQRFSSLLVWFRWNRISSLSLFLKKNRLQHSTICVSQGRIESGNVGVIAGKLARLNVISYIPMVHSHVEMGSGKFSGVMKGLLCSILYKLPDSFITISNEVAIELRGNCKAEIKVVENFAQQRDLEHIKEPPALLDDKEYYKLILPGRLLNKQKGQLDLVKALKIVSEKTSQKIVCYIVGDGPDKDLINTEIYKLCLNQNIFMLGNRSDLLSIMYECDLVVLPSIFEGVPLVLLEAAILGKDIIASDIIGFKEYLSGNDVFSPSNPDSLADKIISKLQKPTIRAVYSKSLQYLISRNEKLFTDDFRKALSALSSGLFIEENK</sequence>
<reference evidence="2 3" key="1">
    <citation type="submission" date="2018-09" db="EMBL/GenBank/DDBJ databases">
        <authorList>
            <person name="Le Fleche-Mateos A."/>
        </authorList>
    </citation>
    <scope>NUCLEOTIDE SEQUENCE [LARGE SCALE GENOMIC DNA]</scope>
    <source>
        <strain evidence="2 3">DSM 30078</strain>
    </source>
</reference>
<protein>
    <submittedName>
        <fullName evidence="2">Glycosyltransferase</fullName>
    </submittedName>
</protein>
<evidence type="ECO:0000259" key="1">
    <source>
        <dbReference type="Pfam" id="PF00534"/>
    </source>
</evidence>
<dbReference type="SUPFAM" id="SSF53756">
    <property type="entry name" value="UDP-Glycosyltransferase/glycogen phosphorylase"/>
    <property type="match status" value="1"/>
</dbReference>
<keyword evidence="3" id="KW-1185">Reference proteome</keyword>
<gene>
    <name evidence="2" type="ORF">D5396_08935</name>
</gene>
<dbReference type="Pfam" id="PF00534">
    <property type="entry name" value="Glycos_transf_1"/>
    <property type="match status" value="1"/>
</dbReference>
<proteinExistence type="predicted"/>
<dbReference type="PANTHER" id="PTHR12526">
    <property type="entry name" value="GLYCOSYLTRANSFERASE"/>
    <property type="match status" value="1"/>
</dbReference>
<accession>A0ABX9P2D1</accession>